<accession>A0ABM5V6R5</accession>
<evidence type="ECO:0000313" key="2">
    <source>
        <dbReference type="EMBL" id="AKZ65223.1"/>
    </source>
</evidence>
<organism evidence="2 3">
    <name type="scientific">Herbaspirillum hiltneri N3</name>
    <dbReference type="NCBI Taxonomy" id="1262470"/>
    <lineage>
        <taxon>Bacteria</taxon>
        <taxon>Pseudomonadati</taxon>
        <taxon>Pseudomonadota</taxon>
        <taxon>Betaproteobacteria</taxon>
        <taxon>Burkholderiales</taxon>
        <taxon>Oxalobacteraceae</taxon>
        <taxon>Herbaspirillum</taxon>
    </lineage>
</organism>
<keyword evidence="3" id="KW-1185">Reference proteome</keyword>
<gene>
    <name evidence="2" type="ORF">F506_07835</name>
</gene>
<sequence length="290" mass="32352">MVAATVVATLLAVSLAVCASALAAESSGGPALQEKYQALQPQLTNNQFARPLYLNSTESSSSIKGDIYAVIDYPFAQVRNSLTTPAHWCDVLILHLNTKYCRPGPGQNPATLSMRVGKKHDQAIDDAYRIDFNYRVPANGDDYFDVRLAADKGPIDTRDYRIQLEAVPLGDGRSFLHLTYSYSFGLASRVALRAYLATAGSDKVGFTQDKSDKSGYIGGMRGTVERNTMRYYLAIDAFLSGLAAPPQQQLEQRLQTWFSATERYPRQLHEVDKNEYLVMKRKEYARQNRE</sequence>
<keyword evidence="1" id="KW-0732">Signal</keyword>
<evidence type="ECO:0000313" key="3">
    <source>
        <dbReference type="Proteomes" id="UP000063429"/>
    </source>
</evidence>
<evidence type="ECO:0000256" key="1">
    <source>
        <dbReference type="SAM" id="SignalP"/>
    </source>
</evidence>
<feature type="signal peptide" evidence="1">
    <location>
        <begin position="1"/>
        <end position="23"/>
    </location>
</feature>
<reference evidence="3" key="1">
    <citation type="journal article" date="2015" name="Genome Announc.">
        <title>Complete Genome Sequence of Herbaspirillum hiltneri N3 (DSM 17495), Isolated from Surface-Sterilized Wheat Roots.</title>
        <authorList>
            <person name="Guizelini D."/>
            <person name="Saizaki P.M."/>
            <person name="Coimbra N.A."/>
            <person name="Weiss V.A."/>
            <person name="Faoro H."/>
            <person name="Sfeir M.Z."/>
            <person name="Baura V.A."/>
            <person name="Monteiro R.A."/>
            <person name="Chubatsu L.S."/>
            <person name="Souza E.M."/>
            <person name="Cruz L.M."/>
            <person name="Pedrosa F.O."/>
            <person name="Raittz R.T."/>
            <person name="Marchaukoski J.N."/>
            <person name="Steffens M.B."/>
        </authorList>
    </citation>
    <scope>NUCLEOTIDE SEQUENCE [LARGE SCALE GENOMIC DNA]</scope>
    <source>
        <strain evidence="3">N3</strain>
    </source>
</reference>
<dbReference type="Proteomes" id="UP000063429">
    <property type="component" value="Chromosome"/>
</dbReference>
<proteinExistence type="predicted"/>
<protein>
    <submittedName>
        <fullName evidence="2">Uncharacterized protein</fullName>
    </submittedName>
</protein>
<feature type="chain" id="PRO_5047197740" evidence="1">
    <location>
        <begin position="24"/>
        <end position="290"/>
    </location>
</feature>
<dbReference type="EMBL" id="CP011409">
    <property type="protein sequence ID" value="AKZ65223.1"/>
    <property type="molecule type" value="Genomic_DNA"/>
</dbReference>
<name>A0ABM5V6R5_9BURK</name>